<accession>A0A7X5Y2Z9</accession>
<proteinExistence type="inferred from homology"/>
<sequence length="486" mass="53327">MTSAAIAAGGTARAQTIGGDDTRLRLDQSIDRRSDAAELQLLEGVEDLGTGPTTISIDGRTYTVARNASEMGEALYIAVARRQWADARRFLKAYLALPERDRMLVFYAEGALARQARDLASAERYYRALLALQPDFLPGLLELARVLFENRKDGAALAEFRQAQAMLESQGDKAAGIRQTVDTFVKVLRRRSAWQGSLAIGPGYSSNLNQSSASYACLLKGDDGTCLIDRKVPDAIQAAGINFEGMLSRRVPIGGNGGIAGRALLYGDIYPGNVSYSQATLSTQIGYDHQSARGSFALAPTFDIGSLGSATLYTAWGVRGEAVVNANDHTALRIELSRKILDYRLPAYRNFDGAQTEAYLTGWYGVSRGLSLFGGPDFVDKTASNAANAYRQLGFRLGMNKSFGKAVGLLIFTSLRWRDYRAYSELLEAKRHDREQNIVAIVKLPALRFAGLTPNFLVQRNRVESNVDWLYSYKRTTAALRLEYAF</sequence>
<feature type="domain" description="Surface lipoprotein assembly modifier N-terminal TPR repeats region" evidence="9">
    <location>
        <begin position="64"/>
        <end position="160"/>
    </location>
</feature>
<name>A0A7X5Y2Z9_9SPHN</name>
<reference evidence="10 11" key="1">
    <citation type="submission" date="2020-03" db="EMBL/GenBank/DDBJ databases">
        <title>Genomic Encyclopedia of Type Strains, Phase IV (KMG-IV): sequencing the most valuable type-strain genomes for metagenomic binning, comparative biology and taxonomic classification.</title>
        <authorList>
            <person name="Goeker M."/>
        </authorList>
    </citation>
    <scope>NUCLEOTIDE SEQUENCE [LARGE SCALE GENOMIC DNA]</scope>
    <source>
        <strain evidence="10 11">DSM 7225</strain>
    </source>
</reference>
<evidence type="ECO:0000313" key="11">
    <source>
        <dbReference type="Proteomes" id="UP000531251"/>
    </source>
</evidence>
<evidence type="ECO:0000256" key="5">
    <source>
        <dbReference type="ARBA" id="ARBA00023136"/>
    </source>
</evidence>
<comment type="subcellular location">
    <subcellularLocation>
        <location evidence="1">Cell outer membrane</location>
        <topology evidence="1">Multi-pass membrane protein</topology>
    </subcellularLocation>
</comment>
<dbReference type="GO" id="GO:0009279">
    <property type="term" value="C:cell outer membrane"/>
    <property type="evidence" value="ECO:0007669"/>
    <property type="project" value="UniProtKB-SubCell"/>
</dbReference>
<dbReference type="EMBL" id="JAATJB010000016">
    <property type="protein sequence ID" value="NJB99522.1"/>
    <property type="molecule type" value="Genomic_DNA"/>
</dbReference>
<keyword evidence="2" id="KW-1134">Transmembrane beta strand</keyword>
<evidence type="ECO:0000259" key="9">
    <source>
        <dbReference type="Pfam" id="PF24575"/>
    </source>
</evidence>
<evidence type="ECO:0000256" key="2">
    <source>
        <dbReference type="ARBA" id="ARBA00022452"/>
    </source>
</evidence>
<dbReference type="InterPro" id="IPR007655">
    <property type="entry name" value="Slam_C"/>
</dbReference>
<evidence type="ECO:0000256" key="6">
    <source>
        <dbReference type="ARBA" id="ARBA00023237"/>
    </source>
</evidence>
<keyword evidence="3" id="KW-0812">Transmembrane</keyword>
<keyword evidence="5" id="KW-0472">Membrane</keyword>
<dbReference type="SUPFAM" id="SSF48452">
    <property type="entry name" value="TPR-like"/>
    <property type="match status" value="1"/>
</dbReference>
<dbReference type="Gene3D" id="1.25.40.10">
    <property type="entry name" value="Tetratricopeptide repeat domain"/>
    <property type="match status" value="1"/>
</dbReference>
<comment type="similarity">
    <text evidence="7">Belongs to the Slam family.</text>
</comment>
<keyword evidence="11" id="KW-1185">Reference proteome</keyword>
<gene>
    <name evidence="10" type="ORF">GGR89_003866</name>
</gene>
<dbReference type="InterPro" id="IPR057556">
    <property type="entry name" value="TPR_Slam"/>
</dbReference>
<dbReference type="Pfam" id="PF04575">
    <property type="entry name" value="SlipAM"/>
    <property type="match status" value="1"/>
</dbReference>
<dbReference type="AlphaFoldDB" id="A0A7X5Y2Z9"/>
<evidence type="ECO:0000259" key="8">
    <source>
        <dbReference type="Pfam" id="PF04575"/>
    </source>
</evidence>
<organism evidence="10 11">
    <name type="scientific">Sphingomonas trueperi</name>
    <dbReference type="NCBI Taxonomy" id="53317"/>
    <lineage>
        <taxon>Bacteria</taxon>
        <taxon>Pseudomonadati</taxon>
        <taxon>Pseudomonadota</taxon>
        <taxon>Alphaproteobacteria</taxon>
        <taxon>Sphingomonadales</taxon>
        <taxon>Sphingomonadaceae</taxon>
        <taxon>Sphingomonas</taxon>
    </lineage>
</organism>
<keyword evidence="6" id="KW-0998">Cell outer membrane</keyword>
<dbReference type="RefSeq" id="WP_241213308.1">
    <property type="nucleotide sequence ID" value="NZ_BAAADY010000024.1"/>
</dbReference>
<feature type="domain" description="Surface lipoprotein assembly modifier C-terminal" evidence="8">
    <location>
        <begin position="194"/>
        <end position="486"/>
    </location>
</feature>
<comment type="caution">
    <text evidence="10">The sequence shown here is derived from an EMBL/GenBank/DDBJ whole genome shotgun (WGS) entry which is preliminary data.</text>
</comment>
<evidence type="ECO:0000256" key="7">
    <source>
        <dbReference type="ARBA" id="ARBA00023609"/>
    </source>
</evidence>
<evidence type="ECO:0000256" key="3">
    <source>
        <dbReference type="ARBA" id="ARBA00022692"/>
    </source>
</evidence>
<keyword evidence="4" id="KW-0732">Signal</keyword>
<dbReference type="Proteomes" id="UP000531251">
    <property type="component" value="Unassembled WGS sequence"/>
</dbReference>
<evidence type="ECO:0000313" key="10">
    <source>
        <dbReference type="EMBL" id="NJB99522.1"/>
    </source>
</evidence>
<evidence type="ECO:0000256" key="1">
    <source>
        <dbReference type="ARBA" id="ARBA00004571"/>
    </source>
</evidence>
<dbReference type="InterPro" id="IPR011990">
    <property type="entry name" value="TPR-like_helical_dom_sf"/>
</dbReference>
<evidence type="ECO:0000256" key="4">
    <source>
        <dbReference type="ARBA" id="ARBA00022729"/>
    </source>
</evidence>
<dbReference type="Pfam" id="PF24575">
    <property type="entry name" value="TPR_Slam"/>
    <property type="match status" value="1"/>
</dbReference>
<protein>
    <submittedName>
        <fullName evidence="10">Tetratricopeptide (TPR) repeat protein</fullName>
    </submittedName>
</protein>